<evidence type="ECO:0000256" key="1">
    <source>
        <dbReference type="SAM" id="Phobius"/>
    </source>
</evidence>
<proteinExistence type="predicted"/>
<comment type="caution">
    <text evidence="2">The sequence shown here is derived from an EMBL/GenBank/DDBJ whole genome shotgun (WGS) entry which is preliminary data.</text>
</comment>
<dbReference type="EMBL" id="BONN01000004">
    <property type="protein sequence ID" value="GIG32676.1"/>
    <property type="molecule type" value="Genomic_DNA"/>
</dbReference>
<gene>
    <name evidence="2" type="ORF">Col01nite_18350</name>
</gene>
<dbReference type="Proteomes" id="UP000618382">
    <property type="component" value="Unassembled WGS sequence"/>
</dbReference>
<evidence type="ECO:0000313" key="3">
    <source>
        <dbReference type="Proteomes" id="UP000618382"/>
    </source>
</evidence>
<keyword evidence="1" id="KW-0812">Transmembrane</keyword>
<keyword evidence="1" id="KW-0472">Membrane</keyword>
<reference evidence="2 3" key="1">
    <citation type="submission" date="2021-01" db="EMBL/GenBank/DDBJ databases">
        <title>Whole genome shotgun sequence of Cellulomonas oligotrophica NBRC 109435.</title>
        <authorList>
            <person name="Komaki H."/>
            <person name="Tamura T."/>
        </authorList>
    </citation>
    <scope>NUCLEOTIDE SEQUENCE [LARGE SCALE GENOMIC DNA]</scope>
    <source>
        <strain evidence="2 3">NBRC 109435</strain>
    </source>
</reference>
<keyword evidence="1" id="KW-1133">Transmembrane helix</keyword>
<protein>
    <submittedName>
        <fullName evidence="2">Uncharacterized protein</fullName>
    </submittedName>
</protein>
<sequence length="323" mass="36002">MTGRETWTAARLGVRIVLSVGILPFIRYGKEPPVTLMQKAITPSLTHAHLTQGHDRIAGYVVRAEDVAFATTPAQLFEVHGLGYPGSPFSPYDRYIDILRFESSPQLQYRDVPGYIVPLWWLRHSRIPPGAELIRVFDDGSSTLLARYGDVGSGWTVTQLGAPRPSLASLSRCVGPVAKWHGAYLEADVVDGGRTVVLALANPPLAETGFQQSPSGRWFRRVAREDVSELFELDLTARWNGLSVRVVDQWQDAQRYVVARISHLGDDIERAERLHLERIEAGVYEAIVYAAELTDIQTNQVVPHTWTPGPAAAEQQQQYWAHS</sequence>
<accession>A0ABQ4DAB5</accession>
<name>A0ABQ4DAB5_9CELL</name>
<feature type="transmembrane region" description="Helical" evidence="1">
    <location>
        <begin position="12"/>
        <end position="29"/>
    </location>
</feature>
<organism evidence="2 3">
    <name type="scientific">Cellulomonas oligotrophica</name>
    <dbReference type="NCBI Taxonomy" id="931536"/>
    <lineage>
        <taxon>Bacteria</taxon>
        <taxon>Bacillati</taxon>
        <taxon>Actinomycetota</taxon>
        <taxon>Actinomycetes</taxon>
        <taxon>Micrococcales</taxon>
        <taxon>Cellulomonadaceae</taxon>
        <taxon>Cellulomonas</taxon>
    </lineage>
</organism>
<evidence type="ECO:0000313" key="2">
    <source>
        <dbReference type="EMBL" id="GIG32676.1"/>
    </source>
</evidence>
<keyword evidence="3" id="KW-1185">Reference proteome</keyword>